<feature type="chain" id="PRO_5042920889" description="STICHEL DnaA-N-like alpha-beta domain-containing protein" evidence="2">
    <location>
        <begin position="20"/>
        <end position="284"/>
    </location>
</feature>
<evidence type="ECO:0000313" key="4">
    <source>
        <dbReference type="EMBL" id="KAK9270939.1"/>
    </source>
</evidence>
<evidence type="ECO:0000256" key="2">
    <source>
        <dbReference type="SAM" id="SignalP"/>
    </source>
</evidence>
<protein>
    <recommendedName>
        <fullName evidence="3">STICHEL DnaA-N-like alpha-beta domain-containing protein</fullName>
    </recommendedName>
</protein>
<keyword evidence="2" id="KW-0732">Signal</keyword>
<feature type="signal peptide" evidence="2">
    <location>
        <begin position="1"/>
        <end position="19"/>
    </location>
</feature>
<feature type="domain" description="STICHEL DnaA-N-like alpha-beta" evidence="3">
    <location>
        <begin position="17"/>
        <end position="58"/>
    </location>
</feature>
<dbReference type="AlphaFoldDB" id="A0AAP0NGK6"/>
<reference evidence="4 5" key="1">
    <citation type="journal article" date="2024" name="Plant J.">
        <title>Genome sequences and population genomics reveal climatic adaptation and genomic divergence between two closely related sweetgum species.</title>
        <authorList>
            <person name="Xu W.Q."/>
            <person name="Ren C.Q."/>
            <person name="Zhang X.Y."/>
            <person name="Comes H.P."/>
            <person name="Liu X.H."/>
            <person name="Li Y.G."/>
            <person name="Kettle C.J."/>
            <person name="Jalonen R."/>
            <person name="Gaisberger H."/>
            <person name="Ma Y.Z."/>
            <person name="Qiu Y.X."/>
        </authorList>
    </citation>
    <scope>NUCLEOTIDE SEQUENCE [LARGE SCALE GENOMIC DNA]</scope>
    <source>
        <strain evidence="4">Hangzhou</strain>
    </source>
</reference>
<name>A0AAP0NGK6_LIQFO</name>
<dbReference type="EMBL" id="JBBPBK010000014">
    <property type="protein sequence ID" value="KAK9270939.1"/>
    <property type="molecule type" value="Genomic_DNA"/>
</dbReference>
<dbReference type="Proteomes" id="UP001415857">
    <property type="component" value="Unassembled WGS sequence"/>
</dbReference>
<gene>
    <name evidence="4" type="ORF">L1049_026527</name>
</gene>
<proteinExistence type="predicted"/>
<feature type="region of interest" description="Disordered" evidence="1">
    <location>
        <begin position="135"/>
        <end position="157"/>
    </location>
</feature>
<comment type="caution">
    <text evidence="4">The sequence shown here is derived from an EMBL/GenBank/DDBJ whole genome shotgun (WGS) entry which is preliminary data.</text>
</comment>
<organism evidence="4 5">
    <name type="scientific">Liquidambar formosana</name>
    <name type="common">Formosan gum</name>
    <dbReference type="NCBI Taxonomy" id="63359"/>
    <lineage>
        <taxon>Eukaryota</taxon>
        <taxon>Viridiplantae</taxon>
        <taxon>Streptophyta</taxon>
        <taxon>Embryophyta</taxon>
        <taxon>Tracheophyta</taxon>
        <taxon>Spermatophyta</taxon>
        <taxon>Magnoliopsida</taxon>
        <taxon>eudicotyledons</taxon>
        <taxon>Gunneridae</taxon>
        <taxon>Pentapetalae</taxon>
        <taxon>Saxifragales</taxon>
        <taxon>Altingiaceae</taxon>
        <taxon>Liquidambar</taxon>
    </lineage>
</organism>
<evidence type="ECO:0000313" key="5">
    <source>
        <dbReference type="Proteomes" id="UP001415857"/>
    </source>
</evidence>
<keyword evidence="5" id="KW-1185">Reference proteome</keyword>
<dbReference type="InterPro" id="IPR054506">
    <property type="entry name" value="DnaA_N-like_STI"/>
</dbReference>
<feature type="region of interest" description="Disordered" evidence="1">
    <location>
        <begin position="230"/>
        <end position="260"/>
    </location>
</feature>
<evidence type="ECO:0000256" key="1">
    <source>
        <dbReference type="SAM" id="MobiDB-lite"/>
    </source>
</evidence>
<dbReference type="Pfam" id="PF23007">
    <property type="entry name" value="DnaA_N-like_STI"/>
    <property type="match status" value="1"/>
</dbReference>
<accession>A0AAP0NGK6</accession>
<sequence length="284" mass="32389">MPFLLIFFVYILFLPIANAIVHLMFKRPEDKLAAQMSEESITRSLENAIGCPVTVNMSIEPADLEINPENAVPTTINQPLECSHSRQQPQTAFLPESIYSAHTEAVTRFNTHWRSAPPSKNLRPTKLKDCTLVSQGRDRCPTGEKEATTAQPQQILPSPQLLKQENQLDASEDPKPNFLTREWVPINTAHFMSTNRPKHRWLSLSSIQQSDASVEPYSRDILYESAQTEKEIRARRNPKHQKGFSKTNEDQHSLDSATSKELYRSWSCTNLLCQRKTKVRNHAP</sequence>
<evidence type="ECO:0000259" key="3">
    <source>
        <dbReference type="Pfam" id="PF23007"/>
    </source>
</evidence>
<feature type="compositionally biased region" description="Basic and acidic residues" evidence="1">
    <location>
        <begin position="136"/>
        <end position="147"/>
    </location>
</feature>